<dbReference type="PANTHER" id="PTHR47539">
    <property type="entry name" value="PENTATRICOPEPTIDE REPEAT-CONTAINING PROTEIN OTP51, CHLOROPLASTIC"/>
    <property type="match status" value="1"/>
</dbReference>
<feature type="domain" description="Homing endonuclease LAGLIDADG" evidence="2">
    <location>
        <begin position="89"/>
        <end position="132"/>
    </location>
</feature>
<sequence length="140" mass="16231">MQEQLGSTSVVAYHKVIDVLSKAQEIELGESLMKEFTESGLKPLMPSFIILSLKLSKEQREILVGLLLVWLHIESDEERRKHAICFEFNQFWPKGGQPVIPKLIHRWLSPRVLAYWYMFAGYRTSSGDIFFEGKRKSRGC</sequence>
<dbReference type="SUPFAM" id="SSF55608">
    <property type="entry name" value="Homing endonucleases"/>
    <property type="match status" value="1"/>
</dbReference>
<proteinExistence type="predicted"/>
<dbReference type="EMBL" id="BJWL01000006">
    <property type="protein sequence ID" value="GFY89626.1"/>
    <property type="molecule type" value="Genomic_DNA"/>
</dbReference>
<dbReference type="AlphaFoldDB" id="A0A7J0ETU1"/>
<evidence type="ECO:0000259" key="2">
    <source>
        <dbReference type="Pfam" id="PF03161"/>
    </source>
</evidence>
<dbReference type="GO" id="GO:0048564">
    <property type="term" value="P:photosystem I assembly"/>
    <property type="evidence" value="ECO:0007669"/>
    <property type="project" value="TreeGrafter"/>
</dbReference>
<dbReference type="Pfam" id="PF03161">
    <property type="entry name" value="LAGLIDADG_2"/>
    <property type="match status" value="1"/>
</dbReference>
<dbReference type="InterPro" id="IPR027434">
    <property type="entry name" value="Homing_endonucl"/>
</dbReference>
<comment type="caution">
    <text evidence="3">The sequence shown here is derived from an EMBL/GenBank/DDBJ whole genome shotgun (WGS) entry which is preliminary data.</text>
</comment>
<dbReference type="OrthoDB" id="2020589at2759"/>
<keyword evidence="4" id="KW-1185">Reference proteome</keyword>
<dbReference type="PROSITE" id="PS51375">
    <property type="entry name" value="PPR"/>
    <property type="match status" value="1"/>
</dbReference>
<dbReference type="InterPro" id="IPR004860">
    <property type="entry name" value="LAGLIDADG_dom"/>
</dbReference>
<gene>
    <name evidence="3" type="ORF">Acr_06g0015660</name>
</gene>
<dbReference type="Proteomes" id="UP000585474">
    <property type="component" value="Unassembled WGS sequence"/>
</dbReference>
<feature type="repeat" description="PPR" evidence="1">
    <location>
        <begin position="9"/>
        <end position="43"/>
    </location>
</feature>
<dbReference type="GO" id="GO:0004519">
    <property type="term" value="F:endonuclease activity"/>
    <property type="evidence" value="ECO:0007669"/>
    <property type="project" value="UniProtKB-KW"/>
</dbReference>
<keyword evidence="3" id="KW-0378">Hydrolase</keyword>
<dbReference type="GO" id="GO:0000373">
    <property type="term" value="P:Group II intron splicing"/>
    <property type="evidence" value="ECO:0007669"/>
    <property type="project" value="TreeGrafter"/>
</dbReference>
<dbReference type="GO" id="GO:0045292">
    <property type="term" value="P:mRNA cis splicing, via spliceosome"/>
    <property type="evidence" value="ECO:0007669"/>
    <property type="project" value="TreeGrafter"/>
</dbReference>
<keyword evidence="3" id="KW-0255">Endonuclease</keyword>
<evidence type="ECO:0000313" key="4">
    <source>
        <dbReference type="Proteomes" id="UP000585474"/>
    </source>
</evidence>
<evidence type="ECO:0000313" key="3">
    <source>
        <dbReference type="EMBL" id="GFY89626.1"/>
    </source>
</evidence>
<evidence type="ECO:0000256" key="1">
    <source>
        <dbReference type="PROSITE-ProRule" id="PRU00708"/>
    </source>
</evidence>
<keyword evidence="3" id="KW-0540">Nuclease</keyword>
<reference evidence="3 4" key="1">
    <citation type="submission" date="2019-07" db="EMBL/GenBank/DDBJ databases">
        <title>De Novo Assembly of kiwifruit Actinidia rufa.</title>
        <authorList>
            <person name="Sugita-Konishi S."/>
            <person name="Sato K."/>
            <person name="Mori E."/>
            <person name="Abe Y."/>
            <person name="Kisaki G."/>
            <person name="Hamano K."/>
            <person name="Suezawa K."/>
            <person name="Otani M."/>
            <person name="Fukuda T."/>
            <person name="Manabe T."/>
            <person name="Gomi K."/>
            <person name="Tabuchi M."/>
            <person name="Akimitsu K."/>
            <person name="Kataoka I."/>
        </authorList>
    </citation>
    <scope>NUCLEOTIDE SEQUENCE [LARGE SCALE GENOMIC DNA]</scope>
    <source>
        <strain evidence="4">cv. Fuchu</strain>
    </source>
</reference>
<protein>
    <submittedName>
        <fullName evidence="3">Endonuclease</fullName>
    </submittedName>
</protein>
<dbReference type="InterPro" id="IPR002885">
    <property type="entry name" value="PPR_rpt"/>
</dbReference>
<dbReference type="InterPro" id="IPR052500">
    <property type="entry name" value="Chloro/Mito_RNA_Process"/>
</dbReference>
<dbReference type="PANTHER" id="PTHR47539:SF1">
    <property type="entry name" value="PENTATRICOPEPTIDE REPEAT-CONTAINING PROTEIN OTP51, CHLOROPLASTIC"/>
    <property type="match status" value="1"/>
</dbReference>
<name>A0A7J0ETU1_9ERIC</name>
<accession>A0A7J0ETU1</accession>
<organism evidence="3 4">
    <name type="scientific">Actinidia rufa</name>
    <dbReference type="NCBI Taxonomy" id="165716"/>
    <lineage>
        <taxon>Eukaryota</taxon>
        <taxon>Viridiplantae</taxon>
        <taxon>Streptophyta</taxon>
        <taxon>Embryophyta</taxon>
        <taxon>Tracheophyta</taxon>
        <taxon>Spermatophyta</taxon>
        <taxon>Magnoliopsida</taxon>
        <taxon>eudicotyledons</taxon>
        <taxon>Gunneridae</taxon>
        <taxon>Pentapetalae</taxon>
        <taxon>asterids</taxon>
        <taxon>Ericales</taxon>
        <taxon>Actinidiaceae</taxon>
        <taxon>Actinidia</taxon>
    </lineage>
</organism>